<feature type="signal peptide" evidence="2">
    <location>
        <begin position="1"/>
        <end position="21"/>
    </location>
</feature>
<dbReference type="RefSeq" id="WP_110391696.1">
    <property type="nucleotide sequence ID" value="NZ_QJKI01000022.1"/>
</dbReference>
<dbReference type="AlphaFoldDB" id="A0A318KES4"/>
<keyword evidence="1" id="KW-0175">Coiled coil</keyword>
<organism evidence="3 4">
    <name type="scientific">Rivihabitans pingtungensis</name>
    <dbReference type="NCBI Taxonomy" id="1054498"/>
    <lineage>
        <taxon>Bacteria</taxon>
        <taxon>Pseudomonadati</taxon>
        <taxon>Pseudomonadota</taxon>
        <taxon>Betaproteobacteria</taxon>
        <taxon>Neisseriales</taxon>
        <taxon>Aquaspirillaceae</taxon>
        <taxon>Rivihabitans</taxon>
    </lineage>
</organism>
<feature type="chain" id="PRO_5016375274" description="DUF4398 domain-containing protein" evidence="2">
    <location>
        <begin position="22"/>
        <end position="112"/>
    </location>
</feature>
<dbReference type="OrthoDB" id="8617695at2"/>
<evidence type="ECO:0000313" key="4">
    <source>
        <dbReference type="Proteomes" id="UP000247555"/>
    </source>
</evidence>
<keyword evidence="4" id="KW-1185">Reference proteome</keyword>
<evidence type="ECO:0008006" key="5">
    <source>
        <dbReference type="Google" id="ProtNLM"/>
    </source>
</evidence>
<keyword evidence="2" id="KW-0732">Signal</keyword>
<comment type="caution">
    <text evidence="3">The sequence shown here is derived from an EMBL/GenBank/DDBJ whole genome shotgun (WGS) entry which is preliminary data.</text>
</comment>
<evidence type="ECO:0000256" key="1">
    <source>
        <dbReference type="SAM" id="Coils"/>
    </source>
</evidence>
<name>A0A318KES4_9NEIS</name>
<reference evidence="3 4" key="1">
    <citation type="submission" date="2018-05" db="EMBL/GenBank/DDBJ databases">
        <title>Genomic Encyclopedia of Type Strains, Phase IV (KMG-IV): sequencing the most valuable type-strain genomes for metagenomic binning, comparative biology and taxonomic classification.</title>
        <authorList>
            <person name="Goeker M."/>
        </authorList>
    </citation>
    <scope>NUCLEOTIDE SEQUENCE [LARGE SCALE GENOMIC DNA]</scope>
    <source>
        <strain evidence="3 4">DSM 29661</strain>
    </source>
</reference>
<dbReference type="Proteomes" id="UP000247555">
    <property type="component" value="Unassembled WGS sequence"/>
</dbReference>
<accession>A0A318KES4</accession>
<proteinExistence type="predicted"/>
<protein>
    <recommendedName>
        <fullName evidence="5">DUF4398 domain-containing protein</fullName>
    </recommendedName>
</protein>
<evidence type="ECO:0000256" key="2">
    <source>
        <dbReference type="SAM" id="SignalP"/>
    </source>
</evidence>
<evidence type="ECO:0000313" key="3">
    <source>
        <dbReference type="EMBL" id="PXX76133.1"/>
    </source>
</evidence>
<sequence length="112" mass="12114">MLLLTRSLALAGALLAAVAAAQTIDDDLLAAQMNYQRATRFAEKARQEADLARQNRQNAEGQLVTAQRALDAAQAEQARAEAAERDAVTDLGLARQRLDATWGVKQQRSAQP</sequence>
<feature type="coiled-coil region" evidence="1">
    <location>
        <begin position="35"/>
        <end position="86"/>
    </location>
</feature>
<gene>
    <name evidence="3" type="ORF">DFR34_12237</name>
</gene>
<dbReference type="EMBL" id="QJKI01000022">
    <property type="protein sequence ID" value="PXX76133.1"/>
    <property type="molecule type" value="Genomic_DNA"/>
</dbReference>